<dbReference type="Gene3D" id="2.60.40.10">
    <property type="entry name" value="Immunoglobulins"/>
    <property type="match status" value="1"/>
</dbReference>
<evidence type="ECO:0000256" key="1">
    <source>
        <dbReference type="SAM" id="MobiDB-lite"/>
    </source>
</evidence>
<accession>A0ABS4XTA7</accession>
<protein>
    <recommendedName>
        <fullName evidence="2">PKD domain-containing protein</fullName>
    </recommendedName>
</protein>
<dbReference type="RefSeq" id="WP_188948311.1">
    <property type="nucleotide sequence ID" value="NZ_BMPH01000006.1"/>
</dbReference>
<sequence length="297" mass="33382">MSKLFGIILLSFVIFAPLPGSSIRMESDVICPEFIMRVNPKDIQQSSDECPAGESEDYSPTEPWFQEPHSTKKKEKPRYKVREYDTCIPGMEVVLGCKSNPDVKACKDGSYPIQRQVVDLQGLVLQQYSYCPGDPVPTPEGATIREEEIRVTPAMFRSFPILESRISSDPDGFSLKNGNTHFWAIRRTQEFQSNFSGSDVRIKAIPIQWNWSYGDGTTRSLNFPGEATPEHTLHDETPTSHVYKETGPYSVGVTTLYRGEFSVDGGPWQRIPGQAAIPSTPIQIDVWKTKKELIANE</sequence>
<dbReference type="Proteomes" id="UP001195422">
    <property type="component" value="Unassembled WGS sequence"/>
</dbReference>
<dbReference type="PROSITE" id="PS50093">
    <property type="entry name" value="PKD"/>
    <property type="match status" value="1"/>
</dbReference>
<evidence type="ECO:0000313" key="3">
    <source>
        <dbReference type="EMBL" id="MBP2399730.1"/>
    </source>
</evidence>
<gene>
    <name evidence="3" type="ORF">JOF39_002811</name>
</gene>
<keyword evidence="4" id="KW-1185">Reference proteome</keyword>
<dbReference type="EMBL" id="JAGIOJ010000001">
    <property type="protein sequence ID" value="MBP2399730.1"/>
    <property type="molecule type" value="Genomic_DNA"/>
</dbReference>
<reference evidence="3 4" key="1">
    <citation type="submission" date="2021-03" db="EMBL/GenBank/DDBJ databases">
        <title>Sequencing the genomes of 1000 actinobacteria strains.</title>
        <authorList>
            <person name="Klenk H.-P."/>
        </authorList>
    </citation>
    <scope>NUCLEOTIDE SEQUENCE [LARGE SCALE GENOMIC DNA]</scope>
    <source>
        <strain evidence="3 4">DSM 20168</strain>
    </source>
</reference>
<organism evidence="3 4">
    <name type="scientific">Glutamicibacter protophormiae</name>
    <name type="common">Brevibacterium protophormiae</name>
    <dbReference type="NCBI Taxonomy" id="37930"/>
    <lineage>
        <taxon>Bacteria</taxon>
        <taxon>Bacillati</taxon>
        <taxon>Actinomycetota</taxon>
        <taxon>Actinomycetes</taxon>
        <taxon>Micrococcales</taxon>
        <taxon>Micrococcaceae</taxon>
        <taxon>Glutamicibacter</taxon>
    </lineage>
</organism>
<comment type="caution">
    <text evidence="3">The sequence shown here is derived from an EMBL/GenBank/DDBJ whole genome shotgun (WGS) entry which is preliminary data.</text>
</comment>
<dbReference type="InterPro" id="IPR000601">
    <property type="entry name" value="PKD_dom"/>
</dbReference>
<feature type="region of interest" description="Disordered" evidence="1">
    <location>
        <begin position="43"/>
        <end position="76"/>
    </location>
</feature>
<dbReference type="InterPro" id="IPR013783">
    <property type="entry name" value="Ig-like_fold"/>
</dbReference>
<evidence type="ECO:0000313" key="4">
    <source>
        <dbReference type="Proteomes" id="UP001195422"/>
    </source>
</evidence>
<name>A0ABS4XTA7_GLUPR</name>
<evidence type="ECO:0000259" key="2">
    <source>
        <dbReference type="PROSITE" id="PS50093"/>
    </source>
</evidence>
<proteinExistence type="predicted"/>
<feature type="domain" description="PKD" evidence="2">
    <location>
        <begin position="206"/>
        <end position="254"/>
    </location>
</feature>